<keyword evidence="1" id="KW-0732">Signal</keyword>
<name>A0A024GLV0_9STRA</name>
<protein>
    <submittedName>
        <fullName evidence="2">Uncharacterized protein</fullName>
    </submittedName>
</protein>
<evidence type="ECO:0000313" key="3">
    <source>
        <dbReference type="Proteomes" id="UP000053237"/>
    </source>
</evidence>
<evidence type="ECO:0000256" key="1">
    <source>
        <dbReference type="SAM" id="SignalP"/>
    </source>
</evidence>
<feature type="chain" id="PRO_5001532543" evidence="1">
    <location>
        <begin position="28"/>
        <end position="189"/>
    </location>
</feature>
<evidence type="ECO:0000313" key="2">
    <source>
        <dbReference type="EMBL" id="CCI47475.1"/>
    </source>
</evidence>
<gene>
    <name evidence="2" type="ORF">BN9_084820</name>
</gene>
<dbReference type="AlphaFoldDB" id="A0A024GLV0"/>
<feature type="signal peptide" evidence="1">
    <location>
        <begin position="1"/>
        <end position="27"/>
    </location>
</feature>
<reference evidence="2 3" key="1">
    <citation type="submission" date="2012-05" db="EMBL/GenBank/DDBJ databases">
        <title>Recombination and specialization in a pathogen metapopulation.</title>
        <authorList>
            <person name="Gardiner A."/>
            <person name="Kemen E."/>
            <person name="Schultz-Larsen T."/>
            <person name="MacLean D."/>
            <person name="Van Oosterhout C."/>
            <person name="Jones J.D.G."/>
        </authorList>
    </citation>
    <scope>NUCLEOTIDE SEQUENCE [LARGE SCALE GENOMIC DNA]</scope>
    <source>
        <strain evidence="2 3">Ac Nc2</strain>
    </source>
</reference>
<proteinExistence type="predicted"/>
<dbReference type="Proteomes" id="UP000053237">
    <property type="component" value="Unassembled WGS sequence"/>
</dbReference>
<dbReference type="EMBL" id="CAIX01000171">
    <property type="protein sequence ID" value="CCI47475.1"/>
    <property type="molecule type" value="Genomic_DNA"/>
</dbReference>
<keyword evidence="3" id="KW-1185">Reference proteome</keyword>
<organism evidence="2 3">
    <name type="scientific">Albugo candida</name>
    <dbReference type="NCBI Taxonomy" id="65357"/>
    <lineage>
        <taxon>Eukaryota</taxon>
        <taxon>Sar</taxon>
        <taxon>Stramenopiles</taxon>
        <taxon>Oomycota</taxon>
        <taxon>Peronosporomycetes</taxon>
        <taxon>Albuginales</taxon>
        <taxon>Albuginaceae</taxon>
        <taxon>Albugo</taxon>
    </lineage>
</organism>
<sequence>MFHYSFTRMKAALLLDLFVFLWYSGHSANLISFDVTVGLPYISRCQECLLHAGAIHVEEEEVPVNNQNIFTARYWVIGLSEYFLTNFANCYGSEICLILTVKDSKRAIPNEDIGGTHSTPPTTYNSHKNLHVEQQNPLLLADNPAEGSSKVSDYLCLLSNQDFFSYSSLCEICMQKWSDSGKLCKPFFN</sequence>
<accession>A0A024GLV0</accession>
<comment type="caution">
    <text evidence="2">The sequence shown here is derived from an EMBL/GenBank/DDBJ whole genome shotgun (WGS) entry which is preliminary data.</text>
</comment>
<dbReference type="InParanoid" id="A0A024GLV0"/>